<proteinExistence type="predicted"/>
<gene>
    <name evidence="5" type="ORF">BCT49_19460</name>
</gene>
<dbReference type="InterPro" id="IPR032636">
    <property type="entry name" value="Pilus_assem_E-set-like_dom"/>
</dbReference>
<dbReference type="Proteomes" id="UP000235406">
    <property type="component" value="Unassembled WGS sequence"/>
</dbReference>
<comment type="caution">
    <text evidence="5">The sequence shown here is derived from an EMBL/GenBank/DDBJ whole genome shotgun (WGS) entry which is preliminary data.</text>
</comment>
<dbReference type="RefSeq" id="WP_102438906.1">
    <property type="nucleotide sequence ID" value="NZ_CAWNVI010000179.1"/>
</dbReference>
<reference evidence="6" key="1">
    <citation type="submission" date="2016-07" db="EMBL/GenBank/DDBJ databases">
        <title>Nontailed viruses are major unrecognized killers of bacteria in the ocean.</title>
        <authorList>
            <person name="Kauffman K."/>
            <person name="Hussain F."/>
            <person name="Yang J."/>
            <person name="Arevalo P."/>
            <person name="Brown J."/>
            <person name="Cutler M."/>
            <person name="Kelly L."/>
            <person name="Polz M.F."/>
        </authorList>
    </citation>
    <scope>NUCLEOTIDE SEQUENCE [LARGE SCALE GENOMIC DNA]</scope>
    <source>
        <strain evidence="6">10N.261.46.F8</strain>
    </source>
</reference>
<feature type="signal peptide" evidence="2">
    <location>
        <begin position="1"/>
        <end position="23"/>
    </location>
</feature>
<dbReference type="AlphaFoldDB" id="A0A2N7JTS3"/>
<protein>
    <recommendedName>
        <fullName evidence="7">Pilus assembly protein E-set like domain-containing protein</fullName>
    </recommendedName>
</protein>
<feature type="domain" description="Pilus assembly protein C-terminal" evidence="3">
    <location>
        <begin position="739"/>
        <end position="827"/>
    </location>
</feature>
<dbReference type="OrthoDB" id="5869242at2"/>
<feature type="chain" id="PRO_5014879377" description="Pilus assembly protein E-set like domain-containing protein" evidence="2">
    <location>
        <begin position="24"/>
        <end position="927"/>
    </location>
</feature>
<dbReference type="EMBL" id="MCZK01000179">
    <property type="protein sequence ID" value="PMM61895.1"/>
    <property type="molecule type" value="Genomic_DNA"/>
</dbReference>
<accession>A0A2N7JTS3</accession>
<evidence type="ECO:0008006" key="7">
    <source>
        <dbReference type="Google" id="ProtNLM"/>
    </source>
</evidence>
<evidence type="ECO:0000256" key="2">
    <source>
        <dbReference type="SAM" id="SignalP"/>
    </source>
</evidence>
<organism evidence="5 6">
    <name type="scientific">Vibrio lentus</name>
    <dbReference type="NCBI Taxonomy" id="136468"/>
    <lineage>
        <taxon>Bacteria</taxon>
        <taxon>Pseudomonadati</taxon>
        <taxon>Pseudomonadota</taxon>
        <taxon>Gammaproteobacteria</taxon>
        <taxon>Vibrionales</taxon>
        <taxon>Vibrionaceae</taxon>
        <taxon>Vibrio</taxon>
    </lineage>
</organism>
<dbReference type="InterPro" id="IPR031917">
    <property type="entry name" value="Pilus_assem_C"/>
</dbReference>
<dbReference type="Pfam" id="PF15976">
    <property type="entry name" value="CooC_C"/>
    <property type="match status" value="1"/>
</dbReference>
<evidence type="ECO:0000256" key="1">
    <source>
        <dbReference type="ARBA" id="ARBA00022729"/>
    </source>
</evidence>
<sequence length="927" mass="103368">MKNSTFITTTILGSLTLSQLVFANGNTLIPAGFEDFYSKQERDVEIKNIDGRYMTIPMSVTYDSVQFSNPEDATAVVNELMSSGLNERTAKQIVAGFTRGQSNTVDCQGDLNLCSLTPKSYDTFYDYHSNKLYLYVNKELLEESKPKALKKHYASTYNANPGLINNASLYTSSDFTNNLNVNLSDQFILGLPYGSVHVDTYLSNQEDASELNYGYYNLEYQNLRLTSGYHQDRLALNSTSFLLNSTQYHDVNVNLSSSKNLSRTAKNEDQSLYFYAQTQGVLKIFRNEQIIVQQSVQEGQGSVSYSELPNGVYDVTVEISVGTQVVSSESVRIYNANTDTLNTGEFDYSITAGQFQDNDIYQSDEDQPSGMSSTNEFEGMTFLQGGLAYKWSDTQTVAIGSTLTNEHTMGQLGFKGYLPFDSRYEMFLSNIDSEAWYLSGYWNLGSLGFTYERLNNPDQNPFAEYLYGASDKEQLGISTSYTIGDTVRGYSSVNYIEQSNLYNSSLSNWSLSSGLSAPFIVDSTLDLNVTFNNEQLTSNWDDGELSISLNWSVPLSSKLTGNTGFTVTENGFSQYTNSLETQDLVEDQDTDLRLTASNSYYVNSPNTAVTNVTAYAAKRDEHYQADGFVYAANNGEKALNATLRSTQIIGGESVSFTTAQSDAYVVVDTQNNIRFDADERKTKGLVVVRTDDQVMNKQYIYDDRAVITLDDYQAATIELDVESVALHNTGQQSVTGYTHPGSVIELNSNVSRVISFVSKFKDIFGNDVHDIECEGPACLNVSSITSGIHKVDVQEGQQFALTSNGQQCYLPSVDDAKQLNFGTNFCQPNLNPMESMMLVSNDKEINVMYIGEFDDINTLNEQLHALTDSGMELITTRLGRTSFVYLTVNKDLQLSHQQRQHIENVARYANSESLREHNFVLNRPEGN</sequence>
<name>A0A2N7JTS3_9VIBR</name>
<evidence type="ECO:0000259" key="3">
    <source>
        <dbReference type="Pfam" id="PF15976"/>
    </source>
</evidence>
<evidence type="ECO:0000259" key="4">
    <source>
        <dbReference type="Pfam" id="PF16967"/>
    </source>
</evidence>
<evidence type="ECO:0000313" key="5">
    <source>
        <dbReference type="EMBL" id="PMM61895.1"/>
    </source>
</evidence>
<dbReference type="Pfam" id="PF16967">
    <property type="entry name" value="TcfC"/>
    <property type="match status" value="1"/>
</dbReference>
<feature type="domain" description="Pilus assembly protein E-set like" evidence="4">
    <location>
        <begin position="271"/>
        <end position="335"/>
    </location>
</feature>
<evidence type="ECO:0000313" key="6">
    <source>
        <dbReference type="Proteomes" id="UP000235406"/>
    </source>
</evidence>
<keyword evidence="1 2" id="KW-0732">Signal</keyword>